<dbReference type="InterPro" id="IPR000537">
    <property type="entry name" value="UbiA_prenyltransferase"/>
</dbReference>
<dbReference type="GO" id="GO:0009247">
    <property type="term" value="P:glycolipid biosynthetic process"/>
    <property type="evidence" value="ECO:0007669"/>
    <property type="project" value="TreeGrafter"/>
</dbReference>
<evidence type="ECO:0000256" key="1">
    <source>
        <dbReference type="ARBA" id="ARBA00004141"/>
    </source>
</evidence>
<evidence type="ECO:0000256" key="3">
    <source>
        <dbReference type="ARBA" id="ARBA00022989"/>
    </source>
</evidence>
<keyword evidence="2 5" id="KW-0812">Transmembrane</keyword>
<reference evidence="6" key="1">
    <citation type="submission" date="2020-02" db="EMBL/GenBank/DDBJ databases">
        <authorList>
            <person name="Meier V. D."/>
        </authorList>
    </citation>
    <scope>NUCLEOTIDE SEQUENCE</scope>
    <source>
        <strain evidence="6">AVDCRST_MAG16</strain>
    </source>
</reference>
<keyword evidence="4 5" id="KW-0472">Membrane</keyword>
<evidence type="ECO:0000256" key="5">
    <source>
        <dbReference type="SAM" id="Phobius"/>
    </source>
</evidence>
<evidence type="ECO:0000256" key="4">
    <source>
        <dbReference type="ARBA" id="ARBA00023136"/>
    </source>
</evidence>
<dbReference type="CDD" id="cd13963">
    <property type="entry name" value="PT_UbiA_2"/>
    <property type="match status" value="1"/>
</dbReference>
<dbReference type="NCBIfam" id="NF008978">
    <property type="entry name" value="PRK12324.1-4"/>
    <property type="match status" value="1"/>
</dbReference>
<accession>A0A6J4LAL3</accession>
<feature type="transmembrane region" description="Helical" evidence="5">
    <location>
        <begin position="207"/>
        <end position="226"/>
    </location>
</feature>
<feature type="transmembrane region" description="Helical" evidence="5">
    <location>
        <begin position="238"/>
        <end position="256"/>
    </location>
</feature>
<feature type="transmembrane region" description="Helical" evidence="5">
    <location>
        <begin position="43"/>
        <end position="63"/>
    </location>
</feature>
<feature type="transmembrane region" description="Helical" evidence="5">
    <location>
        <begin position="84"/>
        <end position="110"/>
    </location>
</feature>
<keyword evidence="6" id="KW-0808">Transferase</keyword>
<dbReference type="PANTHER" id="PTHR11048">
    <property type="entry name" value="PRENYLTRANSFERASES"/>
    <property type="match status" value="1"/>
</dbReference>
<dbReference type="AlphaFoldDB" id="A0A6J4LAL3"/>
<dbReference type="PANTHER" id="PTHR11048:SF5">
    <property type="entry name" value="DECAPRENYL-PHOSPHATE PHOSPHORIBOSYLTRANSFERASE"/>
    <property type="match status" value="1"/>
</dbReference>
<dbReference type="GO" id="GO:0016757">
    <property type="term" value="F:glycosyltransferase activity"/>
    <property type="evidence" value="ECO:0007669"/>
    <property type="project" value="UniProtKB-KW"/>
</dbReference>
<feature type="transmembrane region" description="Helical" evidence="5">
    <location>
        <begin position="167"/>
        <end position="186"/>
    </location>
</feature>
<dbReference type="EMBL" id="CADCUE010000089">
    <property type="protein sequence ID" value="CAA9326636.1"/>
    <property type="molecule type" value="Genomic_DNA"/>
</dbReference>
<evidence type="ECO:0000313" key="6">
    <source>
        <dbReference type="EMBL" id="CAA9326636.1"/>
    </source>
</evidence>
<dbReference type="InterPro" id="IPR039653">
    <property type="entry name" value="Prenyltransferase"/>
</dbReference>
<protein>
    <submittedName>
        <fullName evidence="6">5-Phosphoribosyl diphosphate (PRPP): decaprenyl-phosphate 5-phosphoribosyltransferase</fullName>
        <ecNumber evidence="6">2.4.2.45</ecNumber>
    </submittedName>
</protein>
<comment type="subcellular location">
    <subcellularLocation>
        <location evidence="1">Membrane</location>
        <topology evidence="1">Multi-pass membrane protein</topology>
    </subcellularLocation>
</comment>
<feature type="transmembrane region" description="Helical" evidence="5">
    <location>
        <begin position="276"/>
        <end position="293"/>
    </location>
</feature>
<dbReference type="EC" id="2.4.2.45" evidence="6"/>
<sequence length="294" mass="31234">MTTAPLLVSPPGLLAAMRPRQWVKNLLVVAPLLPAARQLDTDALTGALVAFVMFCAASSAVYLGNDVCDREVDREHPVKRNRPIACGLVTPAQALLTAAVLVVLAAGLALSRGPQLLLVLLTYLGIQAAYCLRLKHEPVLELASVTSGFLLRAVAGGIAAGIVLSDWFLLTAAFGSLYVAAGKRYGEAVMGERTGGRVRPVVARYSVTYLRFVWTLAATVVVATYAQWAFEVRAETGSGWSVVSCVPFVLAVLRYGAVVDEGRGQEPESIVLGDRMLLWLGALWCGALLLAVTS</sequence>
<name>A0A6J4LAL3_9ACTN</name>
<dbReference type="Pfam" id="PF01040">
    <property type="entry name" value="UbiA"/>
    <property type="match status" value="1"/>
</dbReference>
<evidence type="ECO:0000256" key="2">
    <source>
        <dbReference type="ARBA" id="ARBA00022692"/>
    </source>
</evidence>
<keyword evidence="6" id="KW-0328">Glycosyltransferase</keyword>
<dbReference type="InterPro" id="IPR044878">
    <property type="entry name" value="UbiA_sf"/>
</dbReference>
<dbReference type="GO" id="GO:0016765">
    <property type="term" value="F:transferase activity, transferring alkyl or aryl (other than methyl) groups"/>
    <property type="evidence" value="ECO:0007669"/>
    <property type="project" value="InterPro"/>
</dbReference>
<keyword evidence="3 5" id="KW-1133">Transmembrane helix</keyword>
<dbReference type="GO" id="GO:0005886">
    <property type="term" value="C:plasma membrane"/>
    <property type="evidence" value="ECO:0007669"/>
    <property type="project" value="TreeGrafter"/>
</dbReference>
<proteinExistence type="predicted"/>
<organism evidence="6">
    <name type="scientific">uncultured Frankineae bacterium</name>
    <dbReference type="NCBI Taxonomy" id="437475"/>
    <lineage>
        <taxon>Bacteria</taxon>
        <taxon>Bacillati</taxon>
        <taxon>Actinomycetota</taxon>
        <taxon>Actinomycetes</taxon>
        <taxon>Frankiales</taxon>
        <taxon>environmental samples</taxon>
    </lineage>
</organism>
<dbReference type="Gene3D" id="1.10.357.140">
    <property type="entry name" value="UbiA prenyltransferase"/>
    <property type="match status" value="1"/>
</dbReference>
<gene>
    <name evidence="6" type="ORF">AVDCRST_MAG16-1083</name>
</gene>